<evidence type="ECO:0000313" key="4">
    <source>
        <dbReference type="Proteomes" id="UP001208041"/>
    </source>
</evidence>
<dbReference type="EC" id="2.3.1.234" evidence="3"/>
<dbReference type="Gene3D" id="3.30.420.40">
    <property type="match status" value="2"/>
</dbReference>
<dbReference type="PANTHER" id="PTHR11735:SF11">
    <property type="entry name" value="TRNA THREONYLCARBAMOYLADENOSINE BIOSYNTHESIS PROTEIN TSAB"/>
    <property type="match status" value="1"/>
</dbReference>
<dbReference type="Proteomes" id="UP001208041">
    <property type="component" value="Unassembled WGS sequence"/>
</dbReference>
<comment type="caution">
    <text evidence="3">The sequence shown here is derived from an EMBL/GenBank/DDBJ whole genome shotgun (WGS) entry which is preliminary data.</text>
</comment>
<reference evidence="3" key="1">
    <citation type="submission" date="2022-10" db="EMBL/GenBank/DDBJ databases">
        <authorList>
            <person name="Yue Y."/>
        </authorList>
    </citation>
    <scope>NUCLEOTIDE SEQUENCE</scope>
    <source>
        <strain evidence="3">Z654</strain>
    </source>
</reference>
<dbReference type="NCBIfam" id="TIGR03725">
    <property type="entry name" value="T6A_YeaZ"/>
    <property type="match status" value="1"/>
</dbReference>
<dbReference type="Pfam" id="PF00814">
    <property type="entry name" value="TsaD"/>
    <property type="match status" value="1"/>
</dbReference>
<feature type="compositionally biased region" description="Low complexity" evidence="1">
    <location>
        <begin position="196"/>
        <end position="208"/>
    </location>
</feature>
<organism evidence="3 4">
    <name type="scientific">Halocynthiibacter halioticoli</name>
    <dbReference type="NCBI Taxonomy" id="2986804"/>
    <lineage>
        <taxon>Bacteria</taxon>
        <taxon>Pseudomonadati</taxon>
        <taxon>Pseudomonadota</taxon>
        <taxon>Alphaproteobacteria</taxon>
        <taxon>Rhodobacterales</taxon>
        <taxon>Paracoccaceae</taxon>
        <taxon>Halocynthiibacter</taxon>
    </lineage>
</organism>
<proteinExistence type="predicted"/>
<keyword evidence="4" id="KW-1185">Reference proteome</keyword>
<accession>A0AAE3J1T8</accession>
<evidence type="ECO:0000259" key="2">
    <source>
        <dbReference type="Pfam" id="PF00814"/>
    </source>
</evidence>
<dbReference type="RefSeq" id="WP_263952462.1">
    <property type="nucleotide sequence ID" value="NZ_JAOYFC010000001.1"/>
</dbReference>
<sequence length="208" mass="21682">MPPKPLVLGFDTSAAHCAAALLAGDEVLGETLVPMKKGQAESLLPILEDLLAAHDVSWADLAAIGVGTGPGNFTGIRVSVSAARGLALALGIPAVGVTTLEAQTEGFKKPVFSAIEARRDHVYLQEIGTASDVLQPLVTDVKAITGEQTVIGAEHLGFTAPKFQIAEAIARIAARRFESQPSDTRPAPFYVRKADAAPAKDTPPVLLD</sequence>
<dbReference type="InterPro" id="IPR043129">
    <property type="entry name" value="ATPase_NBD"/>
</dbReference>
<keyword evidence="3" id="KW-0808">Transferase</keyword>
<dbReference type="PANTHER" id="PTHR11735">
    <property type="entry name" value="TRNA N6-ADENOSINE THREONYLCARBAMOYLTRANSFERASE"/>
    <property type="match status" value="1"/>
</dbReference>
<feature type="domain" description="Gcp-like" evidence="2">
    <location>
        <begin position="40"/>
        <end position="171"/>
    </location>
</feature>
<dbReference type="EMBL" id="JAOYFC010000001">
    <property type="protein sequence ID" value="MCV6823622.1"/>
    <property type="molecule type" value="Genomic_DNA"/>
</dbReference>
<dbReference type="AlphaFoldDB" id="A0AAE3J1T8"/>
<name>A0AAE3J1T8_9RHOB</name>
<dbReference type="InterPro" id="IPR022496">
    <property type="entry name" value="T6A_TsaB"/>
</dbReference>
<dbReference type="InterPro" id="IPR000905">
    <property type="entry name" value="Gcp-like_dom"/>
</dbReference>
<dbReference type="GO" id="GO:0002949">
    <property type="term" value="P:tRNA threonylcarbamoyladenosine modification"/>
    <property type="evidence" value="ECO:0007669"/>
    <property type="project" value="InterPro"/>
</dbReference>
<evidence type="ECO:0000256" key="1">
    <source>
        <dbReference type="SAM" id="MobiDB-lite"/>
    </source>
</evidence>
<dbReference type="SUPFAM" id="SSF53067">
    <property type="entry name" value="Actin-like ATPase domain"/>
    <property type="match status" value="1"/>
</dbReference>
<dbReference type="GO" id="GO:0005829">
    <property type="term" value="C:cytosol"/>
    <property type="evidence" value="ECO:0007669"/>
    <property type="project" value="TreeGrafter"/>
</dbReference>
<dbReference type="GO" id="GO:0061711">
    <property type="term" value="F:tRNA N(6)-L-threonylcarbamoyladenine synthase activity"/>
    <property type="evidence" value="ECO:0007669"/>
    <property type="project" value="UniProtKB-EC"/>
</dbReference>
<feature type="region of interest" description="Disordered" evidence="1">
    <location>
        <begin position="178"/>
        <end position="208"/>
    </location>
</feature>
<keyword evidence="3" id="KW-0012">Acyltransferase</keyword>
<evidence type="ECO:0000313" key="3">
    <source>
        <dbReference type="EMBL" id="MCV6823622.1"/>
    </source>
</evidence>
<gene>
    <name evidence="3" type="primary">tsaB</name>
    <name evidence="3" type="ORF">OH136_03560</name>
</gene>
<protein>
    <submittedName>
        <fullName evidence="3">tRNA (Adenosine(37)-N6)-threonylcarbamoyltransferase complex dimerization subunit type 1 TsaB</fullName>
        <ecNumber evidence="3">2.3.1.234</ecNumber>
    </submittedName>
</protein>